<dbReference type="HOGENOM" id="CLU_026016_2_1_1"/>
<dbReference type="Proteomes" id="UP000053599">
    <property type="component" value="Unassembled WGS sequence"/>
</dbReference>
<feature type="transmembrane region" description="Helical" evidence="10">
    <location>
        <begin position="357"/>
        <end position="376"/>
    </location>
</feature>
<feature type="transmembrane region" description="Helical" evidence="10">
    <location>
        <begin position="267"/>
        <end position="287"/>
    </location>
</feature>
<keyword evidence="7 8" id="KW-0472">Membrane</keyword>
<comment type="subcellular location">
    <subcellularLocation>
        <location evidence="1">Membrane</location>
        <topology evidence="1">Multi-pass membrane protein</topology>
    </subcellularLocation>
</comment>
<reference evidence="11 12" key="1">
    <citation type="submission" date="2015-01" db="EMBL/GenBank/DDBJ databases">
        <title>The Genome Sequence of Exophiala sideris CBS121828.</title>
        <authorList>
            <consortium name="The Broad Institute Genomics Platform"/>
            <person name="Cuomo C."/>
            <person name="de Hoog S."/>
            <person name="Gorbushina A."/>
            <person name="Stielow B."/>
            <person name="Teixiera M."/>
            <person name="Abouelleil A."/>
            <person name="Chapman S.B."/>
            <person name="Priest M."/>
            <person name="Young S.K."/>
            <person name="Wortman J."/>
            <person name="Nusbaum C."/>
            <person name="Birren B."/>
        </authorList>
    </citation>
    <scope>NUCLEOTIDE SEQUENCE [LARGE SCALE GENOMIC DNA]</scope>
    <source>
        <strain evidence="11 12">CBS 121828</strain>
    </source>
</reference>
<evidence type="ECO:0000256" key="9">
    <source>
        <dbReference type="SAM" id="MobiDB-lite"/>
    </source>
</evidence>
<keyword evidence="4" id="KW-0597">Phosphoprotein</keyword>
<dbReference type="FunFam" id="1.10.4160.10:FF:000002">
    <property type="entry name" value="Purine-cytosine permease fcyB"/>
    <property type="match status" value="1"/>
</dbReference>
<dbReference type="EMBL" id="KN846952">
    <property type="protein sequence ID" value="KIV81728.1"/>
    <property type="molecule type" value="Genomic_DNA"/>
</dbReference>
<keyword evidence="5 10" id="KW-0812">Transmembrane</keyword>
<feature type="transmembrane region" description="Helical" evidence="10">
    <location>
        <begin position="397"/>
        <end position="414"/>
    </location>
</feature>
<organism evidence="11 12">
    <name type="scientific">Exophiala sideris</name>
    <dbReference type="NCBI Taxonomy" id="1016849"/>
    <lineage>
        <taxon>Eukaryota</taxon>
        <taxon>Fungi</taxon>
        <taxon>Dikarya</taxon>
        <taxon>Ascomycota</taxon>
        <taxon>Pezizomycotina</taxon>
        <taxon>Eurotiomycetes</taxon>
        <taxon>Chaetothyriomycetidae</taxon>
        <taxon>Chaetothyriales</taxon>
        <taxon>Herpotrichiellaceae</taxon>
        <taxon>Exophiala</taxon>
    </lineage>
</organism>
<evidence type="ECO:0000256" key="7">
    <source>
        <dbReference type="ARBA" id="ARBA00023136"/>
    </source>
</evidence>
<feature type="transmembrane region" description="Helical" evidence="10">
    <location>
        <begin position="81"/>
        <end position="100"/>
    </location>
</feature>
<dbReference type="Pfam" id="PF02133">
    <property type="entry name" value="Transp_cyt_pur"/>
    <property type="match status" value="1"/>
</dbReference>
<sequence length="533" mass="58580">MATQADRFDAEKAETQPHPPSQPTPSLAAAEHHTSGHDRHAEASPTGRLPSWLRSFEHTLLKYNIETRGIQRVEDHEKQRLSWFAYLQVFVLWTSINLALNNVTLGMLGPAVYGLSFTDSAICAALGALLGSLPVAWIATWGPLSGIRTMVWGRYAMGWYPSKLIVVLNIIVMLGYALLVAIIAGQVLSAVSPNGSMSVVVGIIIVAVITWAVTTFGIAVFHYYERFAWLPQLIVFCILYGVSAKHFDLTSPSVGDSRTVIGNRLSFFSICLSAAITYSGLGMDYFVYWPATTSRSWIFGMTLLGLVLSFIFTLVLGAGIASGINTSELYANAWTDSQGGSGSGALLVEAYSPLGNFGKFCAVIVALGGIANMIPPTYSAGVDFQMLNRYFDKVPRVIWNTIGAIIYTVCALAGRNHLGVIFTNFLALMGYWLAIWVAILLEEFLIFRKAKLSNYDWHVWNDRRKLPVGIAALIAFLVGWAGAILCMAQVWYTGPISRLVGDYGADMGNYVGFSWAALIYPPLRWIELRRLKR</sequence>
<name>A0A0D1Z4D0_9EURO</name>
<dbReference type="PIRSF" id="PIRSF002744">
    <property type="entry name" value="Pur-cyt_permease"/>
    <property type="match status" value="1"/>
</dbReference>
<gene>
    <name evidence="11" type="ORF">PV11_03891</name>
</gene>
<evidence type="ECO:0000256" key="6">
    <source>
        <dbReference type="ARBA" id="ARBA00022989"/>
    </source>
</evidence>
<keyword evidence="6 10" id="KW-1133">Transmembrane helix</keyword>
<dbReference type="GO" id="GO:0000329">
    <property type="term" value="C:fungal-type vacuole membrane"/>
    <property type="evidence" value="ECO:0007669"/>
    <property type="project" value="TreeGrafter"/>
</dbReference>
<dbReference type="Gene3D" id="1.10.4160.10">
    <property type="entry name" value="Hydantoin permease"/>
    <property type="match status" value="1"/>
</dbReference>
<feature type="transmembrane region" description="Helical" evidence="10">
    <location>
        <begin position="420"/>
        <end position="447"/>
    </location>
</feature>
<evidence type="ECO:0008006" key="13">
    <source>
        <dbReference type="Google" id="ProtNLM"/>
    </source>
</evidence>
<dbReference type="STRING" id="1016849.A0A0D1Z4D0"/>
<feature type="transmembrane region" description="Helical" evidence="10">
    <location>
        <begin position="468"/>
        <end position="492"/>
    </location>
</feature>
<evidence type="ECO:0000256" key="10">
    <source>
        <dbReference type="SAM" id="Phobius"/>
    </source>
</evidence>
<dbReference type="OrthoDB" id="5428495at2759"/>
<feature type="compositionally biased region" description="Basic and acidic residues" evidence="9">
    <location>
        <begin position="1"/>
        <end position="15"/>
    </location>
</feature>
<evidence type="ECO:0000256" key="4">
    <source>
        <dbReference type="ARBA" id="ARBA00022553"/>
    </source>
</evidence>
<feature type="compositionally biased region" description="Basic and acidic residues" evidence="9">
    <location>
        <begin position="30"/>
        <end position="42"/>
    </location>
</feature>
<dbReference type="GO" id="GO:0015851">
    <property type="term" value="P:nucleobase transport"/>
    <property type="evidence" value="ECO:0007669"/>
    <property type="project" value="UniProtKB-ARBA"/>
</dbReference>
<evidence type="ECO:0000313" key="12">
    <source>
        <dbReference type="Proteomes" id="UP000053599"/>
    </source>
</evidence>
<evidence type="ECO:0000256" key="2">
    <source>
        <dbReference type="ARBA" id="ARBA00008974"/>
    </source>
</evidence>
<feature type="transmembrane region" description="Helical" evidence="10">
    <location>
        <begin position="199"/>
        <end position="221"/>
    </location>
</feature>
<evidence type="ECO:0000256" key="1">
    <source>
        <dbReference type="ARBA" id="ARBA00004141"/>
    </source>
</evidence>
<comment type="similarity">
    <text evidence="2 8">Belongs to the purine-cytosine permease (2.A.39) family.</text>
</comment>
<feature type="transmembrane region" description="Helical" evidence="10">
    <location>
        <begin position="228"/>
        <end position="247"/>
    </location>
</feature>
<dbReference type="GO" id="GO:0005886">
    <property type="term" value="C:plasma membrane"/>
    <property type="evidence" value="ECO:0007669"/>
    <property type="project" value="TreeGrafter"/>
</dbReference>
<feature type="region of interest" description="Disordered" evidence="9">
    <location>
        <begin position="1"/>
        <end position="48"/>
    </location>
</feature>
<dbReference type="InterPro" id="IPR026030">
    <property type="entry name" value="Pur-cyt_permease_Fcy2/21/22"/>
</dbReference>
<evidence type="ECO:0000256" key="3">
    <source>
        <dbReference type="ARBA" id="ARBA00022448"/>
    </source>
</evidence>
<dbReference type="GO" id="GO:0022857">
    <property type="term" value="F:transmembrane transporter activity"/>
    <property type="evidence" value="ECO:0007669"/>
    <property type="project" value="InterPro"/>
</dbReference>
<evidence type="ECO:0000313" key="11">
    <source>
        <dbReference type="EMBL" id="KIV81728.1"/>
    </source>
</evidence>
<feature type="transmembrane region" description="Helical" evidence="10">
    <location>
        <begin position="299"/>
        <end position="324"/>
    </location>
</feature>
<accession>A0A0D1Z4D0</accession>
<feature type="transmembrane region" description="Helical" evidence="10">
    <location>
        <begin position="164"/>
        <end position="187"/>
    </location>
</feature>
<proteinExistence type="inferred from homology"/>
<dbReference type="PANTHER" id="PTHR31806">
    <property type="entry name" value="PURINE-CYTOSINE PERMEASE FCY2-RELATED"/>
    <property type="match status" value="1"/>
</dbReference>
<dbReference type="AlphaFoldDB" id="A0A0D1Z4D0"/>
<feature type="transmembrane region" description="Helical" evidence="10">
    <location>
        <begin position="120"/>
        <end position="144"/>
    </location>
</feature>
<protein>
    <recommendedName>
        <fullName evidence="13">Nucleoside transporter</fullName>
    </recommendedName>
</protein>
<evidence type="ECO:0000256" key="5">
    <source>
        <dbReference type="ARBA" id="ARBA00022692"/>
    </source>
</evidence>
<evidence type="ECO:0000256" key="8">
    <source>
        <dbReference type="PIRNR" id="PIRNR002744"/>
    </source>
</evidence>
<feature type="transmembrane region" description="Helical" evidence="10">
    <location>
        <begin position="507"/>
        <end position="526"/>
    </location>
</feature>
<dbReference type="PANTHER" id="PTHR31806:SF8">
    <property type="entry name" value="TRANSPORTER, PUTATIVE (AFU_ORTHOLOGUE AFUA_2G03000)-RELATED"/>
    <property type="match status" value="1"/>
</dbReference>
<keyword evidence="3 8" id="KW-0813">Transport</keyword>
<dbReference type="InterPro" id="IPR001248">
    <property type="entry name" value="Pur-cyt_permease"/>
</dbReference>